<comment type="caution">
    <text evidence="2">The sequence shown here is derived from an EMBL/GenBank/DDBJ whole genome shotgun (WGS) entry which is preliminary data.</text>
</comment>
<dbReference type="OrthoDB" id="9939148at2759"/>
<feature type="region of interest" description="Disordered" evidence="1">
    <location>
        <begin position="1"/>
        <end position="64"/>
    </location>
</feature>
<dbReference type="InterPro" id="IPR029222">
    <property type="entry name" value="VCF1/2-like"/>
</dbReference>
<dbReference type="EMBL" id="LSYS01001520">
    <property type="protein sequence ID" value="OPJ88460.1"/>
    <property type="molecule type" value="Genomic_DNA"/>
</dbReference>
<evidence type="ECO:0000313" key="2">
    <source>
        <dbReference type="EMBL" id="OPJ88460.1"/>
    </source>
</evidence>
<dbReference type="PANTHER" id="PTHR34763:SF1">
    <property type="entry name" value="PROTEIN FAM104A"/>
    <property type="match status" value="1"/>
</dbReference>
<dbReference type="AlphaFoldDB" id="A0A1V4KVK2"/>
<accession>A0A1V4KVK2</accession>
<sequence length="88" mass="10035">MRRVRGMEGPFSARWGREGDESCPDNQEVSGAVGQQIGLWGRRKRRRNGPEDDGHVPQTKRTTRNTVLQDSWDTEVKHLFSVCRVVNG</sequence>
<evidence type="ECO:0000256" key="1">
    <source>
        <dbReference type="SAM" id="MobiDB-lite"/>
    </source>
</evidence>
<dbReference type="STRING" id="372326.A0A1V4KVK2"/>
<dbReference type="PANTHER" id="PTHR34763">
    <property type="entry name" value="PROTEIN FAM104A"/>
    <property type="match status" value="1"/>
</dbReference>
<evidence type="ECO:0000313" key="3">
    <source>
        <dbReference type="Proteomes" id="UP000190648"/>
    </source>
</evidence>
<protein>
    <submittedName>
        <fullName evidence="2">Protein FAM104A</fullName>
    </submittedName>
</protein>
<dbReference type="Pfam" id="PF15434">
    <property type="entry name" value="FAM104"/>
    <property type="match status" value="1"/>
</dbReference>
<organism evidence="2 3">
    <name type="scientific">Patagioenas fasciata monilis</name>
    <dbReference type="NCBI Taxonomy" id="372326"/>
    <lineage>
        <taxon>Eukaryota</taxon>
        <taxon>Metazoa</taxon>
        <taxon>Chordata</taxon>
        <taxon>Craniata</taxon>
        <taxon>Vertebrata</taxon>
        <taxon>Euteleostomi</taxon>
        <taxon>Archelosauria</taxon>
        <taxon>Archosauria</taxon>
        <taxon>Dinosauria</taxon>
        <taxon>Saurischia</taxon>
        <taxon>Theropoda</taxon>
        <taxon>Coelurosauria</taxon>
        <taxon>Aves</taxon>
        <taxon>Neognathae</taxon>
        <taxon>Neoaves</taxon>
        <taxon>Columbimorphae</taxon>
        <taxon>Columbiformes</taxon>
        <taxon>Columbidae</taxon>
        <taxon>Patagioenas</taxon>
    </lineage>
</organism>
<reference evidence="2 3" key="1">
    <citation type="submission" date="2016-02" db="EMBL/GenBank/DDBJ databases">
        <title>Band-tailed pigeon sequencing and assembly.</title>
        <authorList>
            <person name="Soares A.E."/>
            <person name="Novak B.J."/>
            <person name="Rice E.S."/>
            <person name="O'Connell B."/>
            <person name="Chang D."/>
            <person name="Weber S."/>
            <person name="Shapiro B."/>
        </authorList>
    </citation>
    <scope>NUCLEOTIDE SEQUENCE [LARGE SCALE GENOMIC DNA]</scope>
    <source>
        <strain evidence="2">BTP2013</strain>
        <tissue evidence="2">Blood</tissue>
    </source>
</reference>
<gene>
    <name evidence="2" type="primary">FAM104A</name>
    <name evidence="2" type="ORF">AV530_003017</name>
</gene>
<keyword evidence="3" id="KW-1185">Reference proteome</keyword>
<dbReference type="Proteomes" id="UP000190648">
    <property type="component" value="Unassembled WGS sequence"/>
</dbReference>
<name>A0A1V4KVK2_PATFA</name>
<proteinExistence type="predicted"/>